<evidence type="ECO:0000256" key="4">
    <source>
        <dbReference type="ARBA" id="ARBA00022692"/>
    </source>
</evidence>
<dbReference type="OrthoDB" id="8833275at2"/>
<sequence length="446" mass="48641">MNRDAAMGPAASAATRALPSMRGLRGWATRWRIEWMVVVLLPLALAAAMQVAGEASLLRYLREWLRMSAWVDSWAPMERALPLMRQAGVRAYDVLFFGEGVKFQYPPTSLVVHELAARMGWPLTVQGLNLVNWFLVWVYAALCGVFGWRLAASSHEGKADRAMAGVLAACMVVLSYPVIKAFTLGQVQLLLDVAFVAACLAWLGGRKFACGALVGAICLVKPQFSLFLVWALLRGQWRFLGGWAVVVAAGLALSLSFFGWRNHFDYLRVLGALSATGETYYPNQSVNGILNRLFGTAPVTTWQANGFPAYHPWVHAVTFASSLLLIGVVLLLRRHTRPRLLDFQAAALAFTIASPIAWEHHYGILPPMLVALDFALGRETPHGSARGACILLAACCLLAGTHLGIAHHAQTGPATLLHSYLFAAALGVLWLLLRHAPKVAPHARHS</sequence>
<evidence type="ECO:0000256" key="8">
    <source>
        <dbReference type="SAM" id="Phobius"/>
    </source>
</evidence>
<dbReference type="RefSeq" id="WP_135250382.1">
    <property type="nucleotide sequence ID" value="NZ_SMLK01000004.1"/>
</dbReference>
<keyword evidence="4 8" id="KW-0812">Transmembrane</keyword>
<evidence type="ECO:0000256" key="1">
    <source>
        <dbReference type="ARBA" id="ARBA00004651"/>
    </source>
</evidence>
<keyword evidence="6 8" id="KW-0472">Membrane</keyword>
<dbReference type="GO" id="GO:0016758">
    <property type="term" value="F:hexosyltransferase activity"/>
    <property type="evidence" value="ECO:0007669"/>
    <property type="project" value="InterPro"/>
</dbReference>
<feature type="transmembrane region" description="Helical" evidence="8">
    <location>
        <begin position="239"/>
        <end position="259"/>
    </location>
</feature>
<feature type="transmembrane region" description="Helical" evidence="8">
    <location>
        <begin position="313"/>
        <end position="332"/>
    </location>
</feature>
<accession>A0A4Z0BQ71</accession>
<keyword evidence="10" id="KW-1185">Reference proteome</keyword>
<comment type="caution">
    <text evidence="9">The sequence shown here is derived from an EMBL/GenBank/DDBJ whole genome shotgun (WGS) entry which is preliminary data.</text>
</comment>
<gene>
    <name evidence="9" type="ORF">EZ216_13900</name>
</gene>
<dbReference type="EMBL" id="SMLK01000004">
    <property type="protein sequence ID" value="TFZ00195.1"/>
    <property type="molecule type" value="Genomic_DNA"/>
</dbReference>
<keyword evidence="3" id="KW-0808">Transferase</keyword>
<name>A0A4Z0BQ71_9BURK</name>
<proteinExistence type="inferred from homology"/>
<feature type="transmembrane region" description="Helical" evidence="8">
    <location>
        <begin position="130"/>
        <end position="150"/>
    </location>
</feature>
<feature type="transmembrane region" description="Helical" evidence="8">
    <location>
        <begin position="210"/>
        <end position="233"/>
    </location>
</feature>
<evidence type="ECO:0000256" key="7">
    <source>
        <dbReference type="ARBA" id="ARBA00024033"/>
    </source>
</evidence>
<comment type="similarity">
    <text evidence="7">Belongs to the glycosyltransferase 87 family.</text>
</comment>
<protein>
    <submittedName>
        <fullName evidence="9">DUF2029 domain-containing protein</fullName>
    </submittedName>
</protein>
<dbReference type="Proteomes" id="UP000297839">
    <property type="component" value="Unassembled WGS sequence"/>
</dbReference>
<keyword evidence="2" id="KW-1003">Cell membrane</keyword>
<feature type="transmembrane region" description="Helical" evidence="8">
    <location>
        <begin position="388"/>
        <end position="409"/>
    </location>
</feature>
<evidence type="ECO:0000256" key="5">
    <source>
        <dbReference type="ARBA" id="ARBA00022989"/>
    </source>
</evidence>
<reference evidence="9 10" key="1">
    <citation type="submission" date="2019-03" db="EMBL/GenBank/DDBJ databases">
        <title>Ramlibacter sp. 18x22-1, whole genome shotgun sequence.</title>
        <authorList>
            <person name="Zhang X."/>
            <person name="Feng G."/>
            <person name="Zhu H."/>
        </authorList>
    </citation>
    <scope>NUCLEOTIDE SEQUENCE [LARGE SCALE GENOMIC DNA]</scope>
    <source>
        <strain evidence="9 10">18x22-1</strain>
    </source>
</reference>
<evidence type="ECO:0000256" key="2">
    <source>
        <dbReference type="ARBA" id="ARBA00022475"/>
    </source>
</evidence>
<comment type="subcellular location">
    <subcellularLocation>
        <location evidence="1">Cell membrane</location>
        <topology evidence="1">Multi-pass membrane protein</topology>
    </subcellularLocation>
</comment>
<dbReference type="Pfam" id="PF09594">
    <property type="entry name" value="GT87"/>
    <property type="match status" value="1"/>
</dbReference>
<evidence type="ECO:0000313" key="10">
    <source>
        <dbReference type="Proteomes" id="UP000297839"/>
    </source>
</evidence>
<feature type="transmembrane region" description="Helical" evidence="8">
    <location>
        <begin position="162"/>
        <end position="179"/>
    </location>
</feature>
<evidence type="ECO:0000313" key="9">
    <source>
        <dbReference type="EMBL" id="TFZ00195.1"/>
    </source>
</evidence>
<evidence type="ECO:0000256" key="6">
    <source>
        <dbReference type="ARBA" id="ARBA00023136"/>
    </source>
</evidence>
<feature type="transmembrane region" description="Helical" evidence="8">
    <location>
        <begin position="415"/>
        <end position="433"/>
    </location>
</feature>
<keyword evidence="5 8" id="KW-1133">Transmembrane helix</keyword>
<evidence type="ECO:0000256" key="3">
    <source>
        <dbReference type="ARBA" id="ARBA00022679"/>
    </source>
</evidence>
<dbReference type="InterPro" id="IPR018584">
    <property type="entry name" value="GT87"/>
</dbReference>
<organism evidence="9 10">
    <name type="scientific">Ramlibacter humi</name>
    <dbReference type="NCBI Taxonomy" id="2530451"/>
    <lineage>
        <taxon>Bacteria</taxon>
        <taxon>Pseudomonadati</taxon>
        <taxon>Pseudomonadota</taxon>
        <taxon>Betaproteobacteria</taxon>
        <taxon>Burkholderiales</taxon>
        <taxon>Comamonadaceae</taxon>
        <taxon>Ramlibacter</taxon>
    </lineage>
</organism>
<dbReference type="AlphaFoldDB" id="A0A4Z0BQ71"/>
<dbReference type="GO" id="GO:0005886">
    <property type="term" value="C:plasma membrane"/>
    <property type="evidence" value="ECO:0007669"/>
    <property type="project" value="UniProtKB-SubCell"/>
</dbReference>